<comment type="caution">
    <text evidence="10">The sequence shown here is derived from an EMBL/GenBank/DDBJ whole genome shotgun (WGS) entry which is preliminary data.</text>
</comment>
<evidence type="ECO:0000256" key="7">
    <source>
        <dbReference type="ARBA" id="ARBA00023136"/>
    </source>
</evidence>
<dbReference type="Pfam" id="PF00173">
    <property type="entry name" value="Cyt-b5"/>
    <property type="match status" value="1"/>
</dbReference>
<evidence type="ECO:0000256" key="1">
    <source>
        <dbReference type="ARBA" id="ARBA00004141"/>
    </source>
</evidence>
<dbReference type="GO" id="GO:0016717">
    <property type="term" value="F:oxidoreductase activity, acting on paired donors, with oxidation of a pair of donors resulting in the reduction of molecular oxygen to two molecules of water"/>
    <property type="evidence" value="ECO:0007669"/>
    <property type="project" value="TreeGrafter"/>
</dbReference>
<sequence>MGMDMETKESKKKVAAKPWTQIHGRVVDVKEFRHPGGNILDNFHGMDATTAFEAFHGHSKKATLMLNSLPTLPERPDMPPQPMEHVTAMTEMLASWRARGLYEPRPLASTSYALVVVAAIVSAVVFAPLAPVCCGLLLGTAWAHCGFLQHMGGHRELGKVSLVWQHFFEGLLKGGSASWWRNRHNKHHAKTNVLGEDGDLRTTPFFAWDTTLAKQVPDWSLRTQAFTFLPALGAYVFIFAFTVRKYAVVKQLWHEVALMLAHYAIFITGLFKVGCTLSQALTVYCTAYAFQGVYLGFFFGLSHFAVERLPSTATWLESSMIGTVDWAGSSAFAGYISGFLNVQIEHHMAPQMPMENLRQIRGDCKALAKKFNLPFREMSFVAAVKLMMYGLYKTGRDELALRKSYTAAAAAVLDKLHAD</sequence>
<dbReference type="OrthoDB" id="260091at2759"/>
<dbReference type="GO" id="GO:0016020">
    <property type="term" value="C:membrane"/>
    <property type="evidence" value="ECO:0007669"/>
    <property type="project" value="UniProtKB-SubCell"/>
</dbReference>
<feature type="transmembrane region" description="Helical" evidence="8">
    <location>
        <begin position="283"/>
        <end position="306"/>
    </location>
</feature>
<keyword evidence="7 8" id="KW-0472">Membrane</keyword>
<comment type="similarity">
    <text evidence="2">Belongs to the fatty acid desaturase type 1 family.</text>
</comment>
<dbReference type="InterPro" id="IPR036400">
    <property type="entry name" value="Cyt_B5-like_heme/steroid_sf"/>
</dbReference>
<feature type="transmembrane region" description="Helical" evidence="8">
    <location>
        <begin position="225"/>
        <end position="246"/>
    </location>
</feature>
<proteinExistence type="inferred from homology"/>
<dbReference type="InterPro" id="IPR005804">
    <property type="entry name" value="FA_desaturase_dom"/>
</dbReference>
<dbReference type="SUPFAM" id="SSF55856">
    <property type="entry name" value="Cytochrome b5-like heme/steroid binding domain"/>
    <property type="match status" value="1"/>
</dbReference>
<evidence type="ECO:0000313" key="10">
    <source>
        <dbReference type="EMBL" id="KOO29957.1"/>
    </source>
</evidence>
<dbReference type="PIRSF" id="PIRSF015921">
    <property type="entry name" value="FA_sphinglp_des"/>
    <property type="match status" value="1"/>
</dbReference>
<keyword evidence="4 8" id="KW-1133">Transmembrane helix</keyword>
<accession>A0A0M0JUG1</accession>
<evidence type="ECO:0000259" key="9">
    <source>
        <dbReference type="PROSITE" id="PS50255"/>
    </source>
</evidence>
<keyword evidence="5" id="KW-0560">Oxidoreductase</keyword>
<evidence type="ECO:0000256" key="8">
    <source>
        <dbReference type="SAM" id="Phobius"/>
    </source>
</evidence>
<feature type="transmembrane region" description="Helical" evidence="8">
    <location>
        <begin position="252"/>
        <end position="271"/>
    </location>
</feature>
<dbReference type="Gene3D" id="3.10.120.10">
    <property type="entry name" value="Cytochrome b5-like heme/steroid binding domain"/>
    <property type="match status" value="1"/>
</dbReference>
<comment type="subcellular location">
    <subcellularLocation>
        <location evidence="1">Membrane</location>
        <topology evidence="1">Multi-pass membrane protein</topology>
    </subcellularLocation>
</comment>
<evidence type="ECO:0000256" key="2">
    <source>
        <dbReference type="ARBA" id="ARBA00009295"/>
    </source>
</evidence>
<dbReference type="InterPro" id="IPR012171">
    <property type="entry name" value="Fatty_acid_desaturase"/>
</dbReference>
<dbReference type="PANTHER" id="PTHR19353:SF88">
    <property type="entry name" value="DELTA(5) FATTY ACID DESATURASE FAT-4"/>
    <property type="match status" value="1"/>
</dbReference>
<evidence type="ECO:0000313" key="11">
    <source>
        <dbReference type="Proteomes" id="UP000037460"/>
    </source>
</evidence>
<dbReference type="PROSITE" id="PS50255">
    <property type="entry name" value="CYTOCHROME_B5_2"/>
    <property type="match status" value="1"/>
</dbReference>
<evidence type="ECO:0000256" key="6">
    <source>
        <dbReference type="ARBA" id="ARBA00023098"/>
    </source>
</evidence>
<dbReference type="Proteomes" id="UP000037460">
    <property type="component" value="Unassembled WGS sequence"/>
</dbReference>
<dbReference type="InterPro" id="IPR001199">
    <property type="entry name" value="Cyt_B5-like_heme/steroid-bd"/>
</dbReference>
<dbReference type="PANTHER" id="PTHR19353">
    <property type="entry name" value="FATTY ACID DESATURASE 2"/>
    <property type="match status" value="1"/>
</dbReference>
<dbReference type="Pfam" id="PF00487">
    <property type="entry name" value="FA_desaturase"/>
    <property type="match status" value="1"/>
</dbReference>
<gene>
    <name evidence="10" type="ORF">Ctob_003816</name>
</gene>
<name>A0A0M0JUG1_9EUKA</name>
<keyword evidence="11" id="KW-1185">Reference proteome</keyword>
<keyword evidence="3 8" id="KW-0812">Transmembrane</keyword>
<feature type="domain" description="Cytochrome b5 heme-binding" evidence="9">
    <location>
        <begin position="6"/>
        <end position="66"/>
    </location>
</feature>
<evidence type="ECO:0000256" key="4">
    <source>
        <dbReference type="ARBA" id="ARBA00022989"/>
    </source>
</evidence>
<dbReference type="EMBL" id="JWZX01002322">
    <property type="protein sequence ID" value="KOO29957.1"/>
    <property type="molecule type" value="Genomic_DNA"/>
</dbReference>
<protein>
    <submittedName>
        <fullName evidence="10">Delta-5 delta-6 fatty acid</fullName>
    </submittedName>
</protein>
<dbReference type="GO" id="GO:0006629">
    <property type="term" value="P:lipid metabolic process"/>
    <property type="evidence" value="ECO:0007669"/>
    <property type="project" value="UniProtKB-KW"/>
</dbReference>
<evidence type="ECO:0000256" key="3">
    <source>
        <dbReference type="ARBA" id="ARBA00022692"/>
    </source>
</evidence>
<keyword evidence="6" id="KW-0443">Lipid metabolism</keyword>
<evidence type="ECO:0000256" key="5">
    <source>
        <dbReference type="ARBA" id="ARBA00023002"/>
    </source>
</evidence>
<dbReference type="AlphaFoldDB" id="A0A0M0JUG1"/>
<reference evidence="11" key="1">
    <citation type="journal article" date="2015" name="PLoS Genet.">
        <title>Genome Sequence and Transcriptome Analyses of Chrysochromulina tobin: Metabolic Tools for Enhanced Algal Fitness in the Prominent Order Prymnesiales (Haptophyceae).</title>
        <authorList>
            <person name="Hovde B.T."/>
            <person name="Deodato C.R."/>
            <person name="Hunsperger H.M."/>
            <person name="Ryken S.A."/>
            <person name="Yost W."/>
            <person name="Jha R.K."/>
            <person name="Patterson J."/>
            <person name="Monnat R.J. Jr."/>
            <person name="Barlow S.B."/>
            <person name="Starkenburg S.R."/>
            <person name="Cattolico R.A."/>
        </authorList>
    </citation>
    <scope>NUCLEOTIDE SEQUENCE</scope>
    <source>
        <strain evidence="11">CCMP291</strain>
    </source>
</reference>
<feature type="transmembrane region" description="Helical" evidence="8">
    <location>
        <begin position="112"/>
        <end position="138"/>
    </location>
</feature>
<dbReference type="CDD" id="cd03506">
    <property type="entry name" value="Delta6-FADS-like"/>
    <property type="match status" value="1"/>
</dbReference>
<organism evidence="10 11">
    <name type="scientific">Chrysochromulina tobinii</name>
    <dbReference type="NCBI Taxonomy" id="1460289"/>
    <lineage>
        <taxon>Eukaryota</taxon>
        <taxon>Haptista</taxon>
        <taxon>Haptophyta</taxon>
        <taxon>Prymnesiophyceae</taxon>
        <taxon>Prymnesiales</taxon>
        <taxon>Chrysochromulinaceae</taxon>
        <taxon>Chrysochromulina</taxon>
    </lineage>
</organism>